<feature type="transmembrane region" description="Helical" evidence="8">
    <location>
        <begin position="70"/>
        <end position="91"/>
    </location>
</feature>
<gene>
    <name evidence="10" type="ORF">BEL07_19495</name>
</gene>
<name>A0A1E8Q0V3_9MYCO</name>
<dbReference type="EMBL" id="MCHX01000049">
    <property type="protein sequence ID" value="OFJ52066.1"/>
    <property type="molecule type" value="Genomic_DNA"/>
</dbReference>
<evidence type="ECO:0000256" key="8">
    <source>
        <dbReference type="SAM" id="Phobius"/>
    </source>
</evidence>
<keyword evidence="3 8" id="KW-0812">Transmembrane</keyword>
<feature type="transmembrane region" description="Helical" evidence="8">
    <location>
        <begin position="45"/>
        <end position="63"/>
    </location>
</feature>
<feature type="transmembrane region" description="Helical" evidence="8">
    <location>
        <begin position="21"/>
        <end position="39"/>
    </location>
</feature>
<comment type="subcellular location">
    <subcellularLocation>
        <location evidence="1">Cell membrane</location>
        <topology evidence="1">Multi-pass membrane protein</topology>
    </subcellularLocation>
</comment>
<evidence type="ECO:0000256" key="1">
    <source>
        <dbReference type="ARBA" id="ARBA00004651"/>
    </source>
</evidence>
<keyword evidence="2" id="KW-1003">Cell membrane</keyword>
<evidence type="ECO:0000256" key="4">
    <source>
        <dbReference type="ARBA" id="ARBA00022989"/>
    </source>
</evidence>
<dbReference type="InterPro" id="IPR049453">
    <property type="entry name" value="Memb_transporter_dom"/>
</dbReference>
<evidence type="ECO:0000313" key="10">
    <source>
        <dbReference type="EMBL" id="OFJ52066.1"/>
    </source>
</evidence>
<feature type="transmembrane region" description="Helical" evidence="8">
    <location>
        <begin position="467"/>
        <end position="487"/>
    </location>
</feature>
<evidence type="ECO:0000313" key="11">
    <source>
        <dbReference type="Proteomes" id="UP000178953"/>
    </source>
</evidence>
<dbReference type="Proteomes" id="UP000178953">
    <property type="component" value="Unassembled WGS sequence"/>
</dbReference>
<evidence type="ECO:0000256" key="6">
    <source>
        <dbReference type="ARBA" id="ARBA00043993"/>
    </source>
</evidence>
<keyword evidence="4 8" id="KW-1133">Transmembrane helix</keyword>
<evidence type="ECO:0000256" key="2">
    <source>
        <dbReference type="ARBA" id="ARBA00022475"/>
    </source>
</evidence>
<protein>
    <submittedName>
        <fullName evidence="10">FUSC family protein</fullName>
    </submittedName>
</protein>
<dbReference type="PANTHER" id="PTHR30509">
    <property type="entry name" value="P-HYDROXYBENZOIC ACID EFFLUX PUMP SUBUNIT-RELATED"/>
    <property type="match status" value="1"/>
</dbReference>
<feature type="transmembrane region" description="Helical" evidence="8">
    <location>
        <begin position="144"/>
        <end position="166"/>
    </location>
</feature>
<evidence type="ECO:0000256" key="5">
    <source>
        <dbReference type="ARBA" id="ARBA00023136"/>
    </source>
</evidence>
<evidence type="ECO:0000259" key="9">
    <source>
        <dbReference type="Pfam" id="PF13515"/>
    </source>
</evidence>
<proteinExistence type="inferred from homology"/>
<feature type="compositionally biased region" description="Acidic residues" evidence="7">
    <location>
        <begin position="340"/>
        <end position="360"/>
    </location>
</feature>
<dbReference type="AlphaFoldDB" id="A0A1E8Q0V3"/>
<evidence type="ECO:0000256" key="3">
    <source>
        <dbReference type="ARBA" id="ARBA00022692"/>
    </source>
</evidence>
<dbReference type="Pfam" id="PF13515">
    <property type="entry name" value="FUSC_2"/>
    <property type="match status" value="1"/>
</dbReference>
<dbReference type="GO" id="GO:0005886">
    <property type="term" value="C:plasma membrane"/>
    <property type="evidence" value="ECO:0007669"/>
    <property type="project" value="UniProtKB-SubCell"/>
</dbReference>
<comment type="similarity">
    <text evidence="6">Belongs to the YccS/YhfK family.</text>
</comment>
<keyword evidence="5 8" id="KW-0472">Membrane</keyword>
<reference evidence="10 11" key="1">
    <citation type="submission" date="2016-09" db="EMBL/GenBank/DDBJ databases">
        <title>genome sequence of Mycobacterium sp. 739 SCH.</title>
        <authorList>
            <person name="Greninger A.L."/>
            <person name="Qin X."/>
            <person name="Jerome K."/>
            <person name="Vora S."/>
            <person name="Quinn K."/>
        </authorList>
    </citation>
    <scope>NUCLEOTIDE SEQUENCE [LARGE SCALE GENOMIC DNA]</scope>
    <source>
        <strain evidence="10 11">SCH</strain>
    </source>
</reference>
<comment type="caution">
    <text evidence="10">The sequence shown here is derived from an EMBL/GenBank/DDBJ whole genome shotgun (WGS) entry which is preliminary data.</text>
</comment>
<keyword evidence="11" id="KW-1185">Reference proteome</keyword>
<dbReference type="RefSeq" id="WP_070354752.1">
    <property type="nucleotide sequence ID" value="NZ_CP043474.1"/>
</dbReference>
<feature type="transmembrane region" description="Helical" evidence="8">
    <location>
        <begin position="444"/>
        <end position="461"/>
    </location>
</feature>
<feature type="transmembrane region" description="Helical" evidence="8">
    <location>
        <begin position="97"/>
        <end position="113"/>
    </location>
</feature>
<dbReference type="OrthoDB" id="7431670at2"/>
<accession>A0A1E8Q0V3</accession>
<evidence type="ECO:0000256" key="7">
    <source>
        <dbReference type="SAM" id="MobiDB-lite"/>
    </source>
</evidence>
<feature type="transmembrane region" description="Helical" evidence="8">
    <location>
        <begin position="417"/>
        <end position="437"/>
    </location>
</feature>
<feature type="domain" description="Integral membrane bound transporter" evidence="9">
    <location>
        <begin position="381"/>
        <end position="506"/>
    </location>
</feature>
<feature type="region of interest" description="Disordered" evidence="7">
    <location>
        <begin position="338"/>
        <end position="362"/>
    </location>
</feature>
<organism evidence="10 11">
    <name type="scientific">Mycolicibacterium grossiae</name>
    <dbReference type="NCBI Taxonomy" id="1552759"/>
    <lineage>
        <taxon>Bacteria</taxon>
        <taxon>Bacillati</taxon>
        <taxon>Actinomycetota</taxon>
        <taxon>Actinomycetes</taxon>
        <taxon>Mycobacteriales</taxon>
        <taxon>Mycobacteriaceae</taxon>
        <taxon>Mycolicibacterium</taxon>
    </lineage>
</organism>
<sequence length="694" mass="72932">MRRVGRSLVVVDPGLVRLRSAAATTASLILGLVVMLGVTRVTGEAVSVAMLGGVVAMQASAAVKDRDQRARVITTVLLAAPAIGAATLAAALSPHGVIADVGFIAVLFAAVWVRRYGPRGNALGMVAFIAYFFSLFLHATLEQIPALAVAVVVGVAASLVVHLVVFPERPRAEARRLLSALRMVSGTVLDTALDPSLARDDDGIDVLRQRLARLGETALLIDDWLDRHEAAESLSVTSRDLALQVFEAQIMLEQLAGLLWVLERDQPRPADLDGVLAALRSCLVNGPSDDDLRAARCTATVVLERADLTTVEGLATVAAARSVQAHLAIHHITTNALGAPEDDTAESEDAVEDDAQDEDASTGLHASTKAAIQVTIATSAATVLGELVSPNRWYWAVLTAFLVFTGVTTRGEILSRAGYRIVGTIAGVVAGVVLAALIGQRPPLQIAVLLVCVFVAFYVAVVSYVWLTFFMTVLLAMLYGLLGTFSLQVLEVRIAETAVGALVGIASAYFVFSTKTRATFAEKVSDYLDQLDAVIDTAVDAVVHARADTELVADTRKLDVALQAALTAGKPLQLGPIADTRRGVRRLLRGLQVGNRSAHALARAGVAASRTDAAAAPPDATAETVRQAADCAKAMVDGIRRMMAGEVTDPGDEPAGSVVLDFVGGPGIPPGPVRAAVRALNHVERTFVEISARV</sequence>
<dbReference type="PANTHER" id="PTHR30509:SF9">
    <property type="entry name" value="MULTIDRUG RESISTANCE PROTEIN MDTO"/>
    <property type="match status" value="1"/>
</dbReference>
<feature type="transmembrane region" description="Helical" evidence="8">
    <location>
        <begin position="120"/>
        <end position="138"/>
    </location>
</feature>
<feature type="transmembrane region" description="Helical" evidence="8">
    <location>
        <begin position="494"/>
        <end position="512"/>
    </location>
</feature>